<dbReference type="OrthoDB" id="127805at2"/>
<evidence type="ECO:0000313" key="2">
    <source>
        <dbReference type="Proteomes" id="UP000294664"/>
    </source>
</evidence>
<reference evidence="1 2" key="1">
    <citation type="submission" date="2019-03" db="EMBL/GenBank/DDBJ databases">
        <title>Genomic Encyclopedia of Type Strains, Phase IV (KMG-IV): sequencing the most valuable type-strain genomes for metagenomic binning, comparative biology and taxonomic classification.</title>
        <authorList>
            <person name="Goeker M."/>
        </authorList>
    </citation>
    <scope>NUCLEOTIDE SEQUENCE [LARGE SCALE GENOMIC DNA]</scope>
    <source>
        <strain evidence="1 2">DSM 9035</strain>
    </source>
</reference>
<dbReference type="AlphaFoldDB" id="A0A4R3LPF4"/>
<accession>A0A4R3LPF4</accession>
<organism evidence="1 2">
    <name type="scientific">Aquabacter spiritensis</name>
    <dbReference type="NCBI Taxonomy" id="933073"/>
    <lineage>
        <taxon>Bacteria</taxon>
        <taxon>Pseudomonadati</taxon>
        <taxon>Pseudomonadota</taxon>
        <taxon>Alphaproteobacteria</taxon>
        <taxon>Hyphomicrobiales</taxon>
        <taxon>Xanthobacteraceae</taxon>
        <taxon>Aquabacter</taxon>
    </lineage>
</organism>
<sequence>MARLLVTNGDCAAAALRAVGVPGRLLPWRDGLHDGPVPADDRLDMVSDARAGFLAAAMGLAFDAVRADFAVRDGVIEAHIAYDTVELWFEHDLYDQLQLIQLLAFFASEPDRRGLFLVQADTYLGPMAPDAIAGLAPAAAPVRAIQLEAGRAAWAAFTAATPEALAAFAARPVPGLPHLAPALRRALAELPAPGNGLSLTQARAMAALAAGPSSAARLFAAVSVQEAARFLGDLSFFLQLDDLAFAPTPLISGLPHPVHDCPAFTPAAPPTPAEAAYRAYAEAPLALTAAGRAALSGSFDHAAENAVTRWLGGTHLRPGALWRYDRDRARLVAPD</sequence>
<dbReference type="EMBL" id="SMAI01000013">
    <property type="protein sequence ID" value="TCT02363.1"/>
    <property type="molecule type" value="Genomic_DNA"/>
</dbReference>
<protein>
    <recommendedName>
        <fullName evidence="3">DUF1835 domain-containing protein</fullName>
    </recommendedName>
</protein>
<evidence type="ECO:0008006" key="3">
    <source>
        <dbReference type="Google" id="ProtNLM"/>
    </source>
</evidence>
<comment type="caution">
    <text evidence="1">The sequence shown here is derived from an EMBL/GenBank/DDBJ whole genome shotgun (WGS) entry which is preliminary data.</text>
</comment>
<name>A0A4R3LPF4_9HYPH</name>
<proteinExistence type="predicted"/>
<keyword evidence="2" id="KW-1185">Reference proteome</keyword>
<gene>
    <name evidence="1" type="ORF">EDC64_1136</name>
</gene>
<dbReference type="Proteomes" id="UP000294664">
    <property type="component" value="Unassembled WGS sequence"/>
</dbReference>
<dbReference type="RefSeq" id="WP_132033924.1">
    <property type="nucleotide sequence ID" value="NZ_SMAI01000013.1"/>
</dbReference>
<evidence type="ECO:0000313" key="1">
    <source>
        <dbReference type="EMBL" id="TCT02363.1"/>
    </source>
</evidence>